<dbReference type="Pfam" id="PF21079">
    <property type="entry name" value="GDH_HM2"/>
    <property type="match status" value="1"/>
</dbReference>
<dbReference type="Pfam" id="PF21077">
    <property type="entry name" value="GDH_ACT3"/>
    <property type="match status" value="1"/>
</dbReference>
<dbReference type="Pfam" id="PF21073">
    <property type="entry name" value="GDH_HM1"/>
    <property type="match status" value="1"/>
</dbReference>
<dbReference type="InterPro" id="IPR007780">
    <property type="entry name" value="NAD_Glu_DH_bac"/>
</dbReference>
<dbReference type="InterPro" id="IPR049062">
    <property type="entry name" value="NAD_Glu_DH_ACT2"/>
</dbReference>
<proteinExistence type="predicted"/>
<dbReference type="PANTHER" id="PTHR43403">
    <property type="entry name" value="NAD-SPECIFIC GLUTAMATE DEHYDROGENASE"/>
    <property type="match status" value="1"/>
</dbReference>
<dbReference type="InterPro" id="IPR049056">
    <property type="entry name" value="NAD_Glu_DH_HM3"/>
</dbReference>
<dbReference type="InterPro" id="IPR036291">
    <property type="entry name" value="NAD(P)-bd_dom_sf"/>
</dbReference>
<dbReference type="InterPro" id="IPR049059">
    <property type="entry name" value="NAD_Glu_DH_HM1"/>
</dbReference>
<dbReference type="PIRSF" id="PIRSF036761">
    <property type="entry name" value="GDH_Mll4104"/>
    <property type="match status" value="1"/>
</dbReference>
<dbReference type="Pfam" id="PF21078">
    <property type="entry name" value="GDH_HM3"/>
    <property type="match status" value="1"/>
</dbReference>
<evidence type="ECO:0000256" key="1">
    <source>
        <dbReference type="SAM" id="MobiDB-lite"/>
    </source>
</evidence>
<dbReference type="InterPro" id="IPR048381">
    <property type="entry name" value="GDH_C"/>
</dbReference>
<reference evidence="7 8" key="1">
    <citation type="submission" date="2020-08" db="EMBL/GenBank/DDBJ databases">
        <title>novel species in genus Nocardioides.</title>
        <authorList>
            <person name="Zhang G."/>
        </authorList>
    </citation>
    <scope>NUCLEOTIDE SEQUENCE [LARGE SCALE GENOMIC DNA]</scope>
    <source>
        <strain evidence="7 8">SC8A-24</strain>
    </source>
</reference>
<dbReference type="Pfam" id="PF05088">
    <property type="entry name" value="Bac_GDH_CD"/>
    <property type="match status" value="1"/>
</dbReference>
<accession>A0ABR6U7Q9</accession>
<dbReference type="Pfam" id="PF21074">
    <property type="entry name" value="GDH_C"/>
    <property type="match status" value="1"/>
</dbReference>
<dbReference type="InterPro" id="IPR024727">
    <property type="entry name" value="NAD_Glu_DH_N_ACT1"/>
</dbReference>
<dbReference type="InterPro" id="IPR028971">
    <property type="entry name" value="NAD-GDH_cat"/>
</dbReference>
<dbReference type="SUPFAM" id="SSF51735">
    <property type="entry name" value="NAD(P)-binding Rossmann-fold domains"/>
    <property type="match status" value="1"/>
</dbReference>
<dbReference type="EMBL" id="JACMYC010000004">
    <property type="protein sequence ID" value="MBC2960482.1"/>
    <property type="molecule type" value="Genomic_DNA"/>
</dbReference>
<dbReference type="InterPro" id="IPR049064">
    <property type="entry name" value="NAD_Glu_DH_ACT3"/>
</dbReference>
<dbReference type="Pfam" id="PF21075">
    <property type="entry name" value="GDH_ACT1"/>
    <property type="match status" value="1"/>
</dbReference>
<evidence type="ECO:0000259" key="5">
    <source>
        <dbReference type="Pfam" id="PF21076"/>
    </source>
</evidence>
<dbReference type="Proteomes" id="UP000604001">
    <property type="component" value="Unassembled WGS sequence"/>
</dbReference>
<feature type="region of interest" description="Disordered" evidence="1">
    <location>
        <begin position="1"/>
        <end position="20"/>
    </location>
</feature>
<comment type="caution">
    <text evidence="7">The sequence shown here is derived from an EMBL/GenBank/DDBJ whole genome shotgun (WGS) entry which is preliminary data.</text>
</comment>
<feature type="compositionally biased region" description="Basic residues" evidence="1">
    <location>
        <begin position="9"/>
        <end position="20"/>
    </location>
</feature>
<protein>
    <submittedName>
        <fullName evidence="7">NAD-glutamate dehydrogenase</fullName>
    </submittedName>
</protein>
<evidence type="ECO:0000313" key="7">
    <source>
        <dbReference type="EMBL" id="MBC2960482.1"/>
    </source>
</evidence>
<dbReference type="InterPro" id="IPR049058">
    <property type="entry name" value="NAD_Glu_DH_HM2"/>
</dbReference>
<feature type="domain" description="NAD-glutamate dehydrogenase N-terminal ACT1" evidence="4">
    <location>
        <begin position="65"/>
        <end position="212"/>
    </location>
</feature>
<evidence type="ECO:0000259" key="3">
    <source>
        <dbReference type="Pfam" id="PF21074"/>
    </source>
</evidence>
<feature type="domain" description="NAD-glutamate dehydrogenase catalytic" evidence="2">
    <location>
        <begin position="764"/>
        <end position="1268"/>
    </location>
</feature>
<feature type="domain" description="NAD-specific glutamate dehydrogenase C-terminal" evidence="3">
    <location>
        <begin position="1314"/>
        <end position="1650"/>
    </location>
</feature>
<keyword evidence="8" id="KW-1185">Reference proteome</keyword>
<evidence type="ECO:0000259" key="4">
    <source>
        <dbReference type="Pfam" id="PF21075"/>
    </source>
</evidence>
<dbReference type="Pfam" id="PF21076">
    <property type="entry name" value="GDH_ACT2"/>
    <property type="match status" value="1"/>
</dbReference>
<organism evidence="7 8">
    <name type="scientific">Nocardioides deserti</name>
    <dbReference type="NCBI Taxonomy" id="1588644"/>
    <lineage>
        <taxon>Bacteria</taxon>
        <taxon>Bacillati</taxon>
        <taxon>Actinomycetota</taxon>
        <taxon>Actinomycetes</taxon>
        <taxon>Propionibacteriales</taxon>
        <taxon>Nocardioidaceae</taxon>
        <taxon>Nocardioides</taxon>
    </lineage>
</organism>
<dbReference type="SUPFAM" id="SSF53223">
    <property type="entry name" value="Aminoacid dehydrogenase-like, N-terminal domain"/>
    <property type="match status" value="1"/>
</dbReference>
<evidence type="ECO:0000313" key="8">
    <source>
        <dbReference type="Proteomes" id="UP000604001"/>
    </source>
</evidence>
<name>A0ABR6U7Q9_9ACTN</name>
<feature type="domain" description="NAD-glutamate dehydrogenase ACT3" evidence="6">
    <location>
        <begin position="588"/>
        <end position="657"/>
    </location>
</feature>
<feature type="domain" description="NAD-glutamate dehydrogenase ACT2" evidence="5">
    <location>
        <begin position="440"/>
        <end position="531"/>
    </location>
</feature>
<evidence type="ECO:0000259" key="6">
    <source>
        <dbReference type="Pfam" id="PF21077"/>
    </source>
</evidence>
<dbReference type="InterPro" id="IPR046346">
    <property type="entry name" value="Aminoacid_DH-like_N_sf"/>
</dbReference>
<sequence length="1654" mass="182964">MAPSCPVAPRRRPRLRRRSRRPRVIEVSRATQDRDKAELIGRAIEVARSGRGSGGPPHETVDALLRGYYRHVAPEDLLDRTEVDVYGALASHHRLAADRPQGRAAVRVTTPTLAEHGWSAGGHSVVEVVVDDMPFLVDSLTMELSRQLRDVHVVIHPLFDVVRDITGALRSVTPVEDGSKDPADGAVRESWMHVEIGRVADDEDVPALEDDIQRVLGDVREAVEDWEKMHARVREIVAGLEQDPPPLDPEEVRQARELLTWLADEHFTFLGYREYHLEERDGHDHLRADPGTGLGILRFDPPQSEDSGRLPEKVSARAREKTLLVLAKANSRATVHRPAYLDYVGVKTFDAAGEVVGERRFLGLFSSAAYTESLMRIPLVREKAAAVLARSGFDPRSHAGKALLNTLETYPRDELFHTPVEELAPVAEAAMQARERRAVRVFARPDTYGRYVSVLAYLPRDRYNTAVRERFAAILLDQLAGESVEFTVRIDESTTARVHFVVHLPTGAARDEASLDTGDLERRFTEASRSWRDDFTAAVLAEHGEEAGTALARRYVDAFPAAYQEDFSARTAAIDLGRLEAIPGTEGIDLALHEELDAGRGEVRLKVYRIGEPLSLSTVLPMLSSLGVEVVDERPYELTGLPRPSYVYEFGLRHGGDLPAHARELVQDALRAVWDGYSETDGFNALVLAAGLTWRQASVLRAYARYMRQGGSPFALSSIAAALAGNVDLTRLLVELFETRFDPAYDDAAGTDRATRQEQLRGKVLRALDDVVSLDHDRILRSYLTHLEATLRTNYFRPEDDAPGGAPRRYLSFKLDPSRIPDLPAPRPRFEIFVHSPRVEGVHLRFGSVARGGLRWSDRRDDFRTEVLGLVKAQMVKNTVIVPVGAKGGFYCKQLPDAGDREAWMAEGKECYRTFIRGLLDVTDNLVDGETVPAPHVVRHDGDDNYLVVAADKGTATFSDLANGVAQDYGFWLGDAFASGGSVGYDHKAMGITARGAWVSVQRHFRERGIDCQAEDFTAVGIGDMSGDVFGNGMLRSEHTRLVAAFDHRDVFLDPDPDAAASYAERRRLFELPRSSWQDYDTSLISEGGGVWSRSAKSVPVSEQVRRVLGLPDDVERLTPNELIRAILCAPVDLLWNGGIGTYVKASDEPHTAAGDKANDAIRVDGRDLRAQCVGEGGNLGLTQAGRIEYARFGVGGEGGRINTDFIDNSAGVDTSDHEVNIKILLDRVVRDGDLTTKQRNAVLAEMTDEVAELVLRDNYEQNLALANAAAHAPSLLHVHEEWMRRLEDEGVLRREVEGLPSRAEVRRRLERHEGLTVPELSVLLSWTKIVLADRLLASDLPDDPYLEHDLRAYFPQPVREGFAAQVETHPLRREIIVTQVVNDLVNGAGMTFVPRLAGETGAEVADLARANFVAREVFASLPLRLELQGYDNRIDAAVQTRMRIEMRTLVERATRWLVAHRRPPLDSQATVDEFRGPVQAVVGRLPELMTGRELVAWEQRRDRLVRGGVPEDLAVRVSVLSPAYAVLGIVETASREGLDAADVARVHFTLGERLGLPAVVQRIVALPRHDRWQTMARAALREDLHSVHAQLTAQVLRSTSADDSAPARVAAWEDADGTVVGRAAATLEEICADDAADLARLSVGLRVVRGLLT</sequence>
<gene>
    <name evidence="7" type="ORF">H7344_09260</name>
</gene>
<dbReference type="PANTHER" id="PTHR43403:SF1">
    <property type="entry name" value="NAD-SPECIFIC GLUTAMATE DEHYDROGENASE"/>
    <property type="match status" value="1"/>
</dbReference>
<evidence type="ECO:0000259" key="2">
    <source>
        <dbReference type="Pfam" id="PF05088"/>
    </source>
</evidence>